<dbReference type="Proteomes" id="UP001642483">
    <property type="component" value="Unassembled WGS sequence"/>
</dbReference>
<evidence type="ECO:0000313" key="3">
    <source>
        <dbReference type="Proteomes" id="UP001642483"/>
    </source>
</evidence>
<feature type="chain" id="PRO_5046492912" evidence="1">
    <location>
        <begin position="23"/>
        <end position="1222"/>
    </location>
</feature>
<proteinExistence type="predicted"/>
<gene>
    <name evidence="2" type="ORF">CVLEPA_LOCUS25688</name>
</gene>
<organism evidence="2 3">
    <name type="scientific">Clavelina lepadiformis</name>
    <name type="common">Light-bulb sea squirt</name>
    <name type="synonym">Ascidia lepadiformis</name>
    <dbReference type="NCBI Taxonomy" id="159417"/>
    <lineage>
        <taxon>Eukaryota</taxon>
        <taxon>Metazoa</taxon>
        <taxon>Chordata</taxon>
        <taxon>Tunicata</taxon>
        <taxon>Ascidiacea</taxon>
        <taxon>Aplousobranchia</taxon>
        <taxon>Clavelinidae</taxon>
        <taxon>Clavelina</taxon>
    </lineage>
</organism>
<evidence type="ECO:0000313" key="2">
    <source>
        <dbReference type="EMBL" id="CAK8692421.1"/>
    </source>
</evidence>
<feature type="signal peptide" evidence="1">
    <location>
        <begin position="1"/>
        <end position="22"/>
    </location>
</feature>
<protein>
    <submittedName>
        <fullName evidence="2">Uncharacterized protein</fullName>
    </submittedName>
</protein>
<comment type="caution">
    <text evidence="2">The sequence shown here is derived from an EMBL/GenBank/DDBJ whole genome shotgun (WGS) entry which is preliminary data.</text>
</comment>
<reference evidence="2 3" key="1">
    <citation type="submission" date="2024-02" db="EMBL/GenBank/DDBJ databases">
        <authorList>
            <person name="Daric V."/>
            <person name="Darras S."/>
        </authorList>
    </citation>
    <scope>NUCLEOTIDE SEQUENCE [LARGE SCALE GENOMIC DNA]</scope>
</reference>
<sequence length="1222" mass="134010">MAATHYLVFFLVLQVLIASVKAATEQSGSVSVGTSETSTINLHVDFKTFPSAFAEIPTVFTWVRNGVVESGQFRTQVTNTDLTGFDVTITRYDVAAGWDGSPNLNWNAQVEDEVFSSEIGSSESATMSSRIVFTSPYDVPPQVNAWARGNPDYPDTFTVTADSVDVSGFEYTVRRIDSTNGWSQSITIYWNALEMPVSSYETSNVFGTSPVVTSYEIPSPVWVFTPALTETSADVFDIIGREIHFSTARQMLIENAQGRFPVSQTTAGRSTLELVLRGDSVYIDESINFQGLKKLKIYARKLVSNGGLLTLQAPAVCQTLDGTTCTHLGKAEEMKDGADGKSGISSPQVEIYLHDIEGNINIISQGSDGIKGESGGDGTQGQDNTWETAALTNSQSCDKGCGDLFGEKHYKGYAGPNGGNGFDARKSGSSGAGGKASSLTLYTENLSGYLSLEQRSGTGGNPTEHGYGGRGGYGGTGGCGRLCRAWLMCIIIICWPECTTDSSCGSDRGDPGLSGQPGMDGFVQYPPPSMGALGAVESPTMRQVQSVKSWFEADVELQDLIRRHGESLFQRNDNDEALDVFTFLLSITDEESAIHQEVSLRMSMIKEGFNYYGHTEQYAPDLDWSYLDARTASLLDAGKLFEDTYNSVMNEVQDIAMVSETMQSVITLAITNADRELANNEVELESAKKLYSKSLRQLERGMKSEMLQINVLVPLVIIQDQVQEMISGVSSLIGGIAGFVEGLVTLNPQDAFSGAMMVVNTLFGRPDCDAPTIKEASATLQERLDFGYEYEKTDPEELDFSTMDASAVPIIMYSDLAKNKEMLTKELECLFDNPDSDLVKNLERVINDFYRDAALRIALIDRIMNIDVQLKSISYNRALLAETQATVDEAVNSAQDSIAMNVKVSFTDLLFNLYQEQENIIMRSLYELSKAYQFSCLWNFNALDKYSNFFSDKVMTSNLGSLEGMFQLQLIRQELEDQRGVFLNLVSSSAGPASHTYTAHWKFDNNTYPEVIESLQTDGQFTIQLEVDPNNVAIGGCEDCYNGRLISYYVELSGQDQPATVPTKIYVKVAHMGDSNFLTPLADGSKEVVLLEQTPENVDGGHVMSFDLSSPVASVQDPALTAEFLKPEHRFCENSDEFFGTKPCKSPYASYVVTVPRNDGLVCSLDPNEMVSGTNCQDLDFTKFDTISVYVKVKAWSDYPSQPNAASMTKLVAGLRRQQAFN</sequence>
<accession>A0ABP0GKZ3</accession>
<keyword evidence="1" id="KW-0732">Signal</keyword>
<dbReference type="InterPro" id="IPR037221">
    <property type="entry name" value="H-type_lectin_dom_sf"/>
</dbReference>
<evidence type="ECO:0000256" key="1">
    <source>
        <dbReference type="SAM" id="SignalP"/>
    </source>
</evidence>
<name>A0ABP0GKZ3_CLALP</name>
<dbReference type="EMBL" id="CAWYQH010000130">
    <property type="protein sequence ID" value="CAK8692421.1"/>
    <property type="molecule type" value="Genomic_DNA"/>
</dbReference>
<keyword evidence="3" id="KW-1185">Reference proteome</keyword>
<dbReference type="SUPFAM" id="SSF141086">
    <property type="entry name" value="Agglutinin HPA-like"/>
    <property type="match status" value="1"/>
</dbReference>